<evidence type="ECO:0000259" key="8">
    <source>
        <dbReference type="PROSITE" id="PS50893"/>
    </source>
</evidence>
<dbReference type="InterPro" id="IPR003439">
    <property type="entry name" value="ABC_transporter-like_ATP-bd"/>
</dbReference>
<dbReference type="SUPFAM" id="SSF90123">
    <property type="entry name" value="ABC transporter transmembrane region"/>
    <property type="match status" value="1"/>
</dbReference>
<keyword evidence="3" id="KW-0547">Nucleotide-binding</keyword>
<feature type="domain" description="ABC transporter" evidence="8">
    <location>
        <begin position="337"/>
        <end position="566"/>
    </location>
</feature>
<dbReference type="InterPro" id="IPR003593">
    <property type="entry name" value="AAA+_ATPase"/>
</dbReference>
<dbReference type="InterPro" id="IPR017871">
    <property type="entry name" value="ABC_transporter-like_CS"/>
</dbReference>
<keyword evidence="6 7" id="KW-0472">Membrane</keyword>
<keyword evidence="5 7" id="KW-1133">Transmembrane helix</keyword>
<dbReference type="NCBIfam" id="TIGR02857">
    <property type="entry name" value="CydD"/>
    <property type="match status" value="1"/>
</dbReference>
<dbReference type="Gene3D" id="1.20.1560.10">
    <property type="entry name" value="ABC transporter type 1, transmembrane domain"/>
    <property type="match status" value="1"/>
</dbReference>
<dbReference type="SMART" id="SM00382">
    <property type="entry name" value="AAA"/>
    <property type="match status" value="1"/>
</dbReference>
<evidence type="ECO:0000256" key="3">
    <source>
        <dbReference type="ARBA" id="ARBA00022741"/>
    </source>
</evidence>
<feature type="transmembrane region" description="Helical" evidence="7">
    <location>
        <begin position="158"/>
        <end position="177"/>
    </location>
</feature>
<dbReference type="InterPro" id="IPR027417">
    <property type="entry name" value="P-loop_NTPase"/>
</dbReference>
<proteinExistence type="predicted"/>
<protein>
    <submittedName>
        <fullName evidence="10">Thiol reductant ABC exporter subunit CydD</fullName>
    </submittedName>
</protein>
<feature type="transmembrane region" description="Helical" evidence="7">
    <location>
        <begin position="134"/>
        <end position="152"/>
    </location>
</feature>
<dbReference type="CDD" id="cd03228">
    <property type="entry name" value="ABCC_MRP_Like"/>
    <property type="match status" value="1"/>
</dbReference>
<evidence type="ECO:0000313" key="11">
    <source>
        <dbReference type="Proteomes" id="UP001164761"/>
    </source>
</evidence>
<feature type="transmembrane region" description="Helical" evidence="7">
    <location>
        <begin position="239"/>
        <end position="264"/>
    </location>
</feature>
<dbReference type="Proteomes" id="UP001164761">
    <property type="component" value="Chromosome"/>
</dbReference>
<dbReference type="PROSITE" id="PS50893">
    <property type="entry name" value="ABC_TRANSPORTER_2"/>
    <property type="match status" value="1"/>
</dbReference>
<name>A0ABY6ZEX2_9BACL</name>
<reference evidence="10" key="1">
    <citation type="submission" date="2022-08" db="EMBL/GenBank/DDBJ databases">
        <title>Alicyclobacillus fastidiosus DSM 17978, complete genome.</title>
        <authorList>
            <person name="Wang Q."/>
            <person name="Cai R."/>
            <person name="Wang Z."/>
        </authorList>
    </citation>
    <scope>NUCLEOTIDE SEQUENCE</scope>
    <source>
        <strain evidence="10">DSM 17978</strain>
    </source>
</reference>
<evidence type="ECO:0000256" key="2">
    <source>
        <dbReference type="ARBA" id="ARBA00022692"/>
    </source>
</evidence>
<sequence length="567" mass="62362">MNVQARLIRELSATKFLIAWTFALGVCSSVSLLLQAHFMAVWIGILFLHVPQYTNLFVIAAELAITFLARSVFGAVSGWSAARFAANAKLDIRSHWMSQLFKLSPVKIEKMQTGELTTTAVTGVENLESYLARYLPQSIEAVLVPVVLLIYILRLDWISAVLLVITAPVIVFFMILLGKGADSVAHKQWHVLQDLSSRFLEMIEGLMALKLFSRSTDAKRILSRIGDANRVATMKTLRIAFLSAFVLELFATLGTAAVALALGLRLIHAELAFTPALTVLLLTPEFFQPIRALGSEFHAGLNGLAAAESLFELFDEPDEEINAHDIPWTIANGLPDIRFTNIRFHYPGEKKDTLGSFNLTIQPEQRIAIVGPSGCGKTTLLKLLSGTLSPSAGIIEVGGKQVQTLASPTWRKLVTLLNQQPHIFSGSIRDNLLMAIPMGEMVGDDQLHNVLRKAGLTTWFRSLPNGLDTQIGDGGRMVSGGEAQRIAIARAWLRKSPLLLLDEPTAHLDPLTAAEIETALDELMVNRTVIVVTHDPGLASRMDRVILLTSRGIRKDCETKQEYRFAD</sequence>
<dbReference type="Pfam" id="PF00005">
    <property type="entry name" value="ABC_tran"/>
    <property type="match status" value="1"/>
</dbReference>
<evidence type="ECO:0000256" key="6">
    <source>
        <dbReference type="ARBA" id="ARBA00023136"/>
    </source>
</evidence>
<dbReference type="PANTHER" id="PTHR24221:SF590">
    <property type="entry name" value="COMPONENT LINKED WITH THE ASSEMBLY OF CYTOCHROME' TRANSPORT TRANSMEMBRANE ATP-BINDING PROTEIN ABC TRANSPORTER CYDD-RELATED"/>
    <property type="match status" value="1"/>
</dbReference>
<organism evidence="10 11">
    <name type="scientific">Alicyclobacillus fastidiosus</name>
    <dbReference type="NCBI Taxonomy" id="392011"/>
    <lineage>
        <taxon>Bacteria</taxon>
        <taxon>Bacillati</taxon>
        <taxon>Bacillota</taxon>
        <taxon>Bacilli</taxon>
        <taxon>Bacillales</taxon>
        <taxon>Alicyclobacillaceae</taxon>
        <taxon>Alicyclobacillus</taxon>
    </lineage>
</organism>
<dbReference type="InterPro" id="IPR039421">
    <property type="entry name" value="Type_1_exporter"/>
</dbReference>
<keyword evidence="4" id="KW-0067">ATP-binding</keyword>
<evidence type="ECO:0000259" key="9">
    <source>
        <dbReference type="PROSITE" id="PS50929"/>
    </source>
</evidence>
<feature type="domain" description="ABC transmembrane type-1" evidence="9">
    <location>
        <begin position="19"/>
        <end position="302"/>
    </location>
</feature>
<feature type="transmembrane region" description="Helical" evidence="7">
    <location>
        <begin position="16"/>
        <end position="47"/>
    </location>
</feature>
<dbReference type="Pfam" id="PF00664">
    <property type="entry name" value="ABC_membrane"/>
    <property type="match status" value="1"/>
</dbReference>
<dbReference type="Gene3D" id="3.40.50.300">
    <property type="entry name" value="P-loop containing nucleotide triphosphate hydrolases"/>
    <property type="match status" value="1"/>
</dbReference>
<evidence type="ECO:0000256" key="7">
    <source>
        <dbReference type="SAM" id="Phobius"/>
    </source>
</evidence>
<dbReference type="InterPro" id="IPR036640">
    <property type="entry name" value="ABC1_TM_sf"/>
</dbReference>
<dbReference type="PANTHER" id="PTHR24221">
    <property type="entry name" value="ATP-BINDING CASSETTE SUB-FAMILY B"/>
    <property type="match status" value="1"/>
</dbReference>
<dbReference type="RefSeq" id="WP_268004582.1">
    <property type="nucleotide sequence ID" value="NZ_BSUT01000001.1"/>
</dbReference>
<dbReference type="CDD" id="cd18584">
    <property type="entry name" value="ABC_6TM_AarD_CydD"/>
    <property type="match status" value="1"/>
</dbReference>
<accession>A0ABY6ZEX2</accession>
<dbReference type="InterPro" id="IPR011527">
    <property type="entry name" value="ABC1_TM_dom"/>
</dbReference>
<keyword evidence="2 7" id="KW-0812">Transmembrane</keyword>
<dbReference type="SUPFAM" id="SSF52540">
    <property type="entry name" value="P-loop containing nucleoside triphosphate hydrolases"/>
    <property type="match status" value="1"/>
</dbReference>
<keyword evidence="11" id="KW-1185">Reference proteome</keyword>
<evidence type="ECO:0000256" key="4">
    <source>
        <dbReference type="ARBA" id="ARBA00022840"/>
    </source>
</evidence>
<evidence type="ECO:0000313" key="10">
    <source>
        <dbReference type="EMBL" id="WAH40685.1"/>
    </source>
</evidence>
<dbReference type="PROSITE" id="PS50929">
    <property type="entry name" value="ABC_TM1F"/>
    <property type="match status" value="1"/>
</dbReference>
<gene>
    <name evidence="10" type="primary">cydD</name>
    <name evidence="10" type="ORF">NZD89_20625</name>
</gene>
<feature type="transmembrane region" description="Helical" evidence="7">
    <location>
        <begin position="53"/>
        <end position="73"/>
    </location>
</feature>
<dbReference type="EMBL" id="CP104067">
    <property type="protein sequence ID" value="WAH40685.1"/>
    <property type="molecule type" value="Genomic_DNA"/>
</dbReference>
<comment type="subcellular location">
    <subcellularLocation>
        <location evidence="1">Cell membrane</location>
        <topology evidence="1">Multi-pass membrane protein</topology>
    </subcellularLocation>
</comment>
<dbReference type="PROSITE" id="PS00211">
    <property type="entry name" value="ABC_TRANSPORTER_1"/>
    <property type="match status" value="1"/>
</dbReference>
<dbReference type="InterPro" id="IPR014216">
    <property type="entry name" value="ABC_transptr_CydD"/>
</dbReference>
<evidence type="ECO:0000256" key="1">
    <source>
        <dbReference type="ARBA" id="ARBA00004651"/>
    </source>
</evidence>
<evidence type="ECO:0000256" key="5">
    <source>
        <dbReference type="ARBA" id="ARBA00022989"/>
    </source>
</evidence>